<accession>A0A4C1SM84</accession>
<evidence type="ECO:0000313" key="3">
    <source>
        <dbReference type="Proteomes" id="UP000299102"/>
    </source>
</evidence>
<organism evidence="2 3">
    <name type="scientific">Eumeta variegata</name>
    <name type="common">Bagworm moth</name>
    <name type="synonym">Eumeta japonica</name>
    <dbReference type="NCBI Taxonomy" id="151549"/>
    <lineage>
        <taxon>Eukaryota</taxon>
        <taxon>Metazoa</taxon>
        <taxon>Ecdysozoa</taxon>
        <taxon>Arthropoda</taxon>
        <taxon>Hexapoda</taxon>
        <taxon>Insecta</taxon>
        <taxon>Pterygota</taxon>
        <taxon>Neoptera</taxon>
        <taxon>Endopterygota</taxon>
        <taxon>Lepidoptera</taxon>
        <taxon>Glossata</taxon>
        <taxon>Ditrysia</taxon>
        <taxon>Tineoidea</taxon>
        <taxon>Psychidae</taxon>
        <taxon>Oiketicinae</taxon>
        <taxon>Eumeta</taxon>
    </lineage>
</organism>
<proteinExistence type="predicted"/>
<reference evidence="2 3" key="1">
    <citation type="journal article" date="2019" name="Commun. Biol.">
        <title>The bagworm genome reveals a unique fibroin gene that provides high tensile strength.</title>
        <authorList>
            <person name="Kono N."/>
            <person name="Nakamura H."/>
            <person name="Ohtoshi R."/>
            <person name="Tomita M."/>
            <person name="Numata K."/>
            <person name="Arakawa K."/>
        </authorList>
    </citation>
    <scope>NUCLEOTIDE SEQUENCE [LARGE SCALE GENOMIC DNA]</scope>
</reference>
<dbReference type="Proteomes" id="UP000299102">
    <property type="component" value="Unassembled WGS sequence"/>
</dbReference>
<sequence>MNFPGSDGEPRWRLQFSTSFQKQWAAENPSLSLIFTTTQPRYAVCQLRSTDRLSLNYKHTDRGNYIAFNHMVELDPYYLVTFGDPPTAFTLSTLVWLYCLLYSVSNASNAGRPDGTIAGGRARSASPHDRRGQCPHETMPWSEPKAHALASLTGCRDPVTDDRTIPLAVL</sequence>
<dbReference type="EMBL" id="BGZK01003613">
    <property type="protein sequence ID" value="GBP03006.1"/>
    <property type="molecule type" value="Genomic_DNA"/>
</dbReference>
<gene>
    <name evidence="2" type="ORF">EVAR_97830_1</name>
</gene>
<keyword evidence="3" id="KW-1185">Reference proteome</keyword>
<protein>
    <submittedName>
        <fullName evidence="2">Uncharacterized protein</fullName>
    </submittedName>
</protein>
<feature type="region of interest" description="Disordered" evidence="1">
    <location>
        <begin position="112"/>
        <end position="140"/>
    </location>
</feature>
<comment type="caution">
    <text evidence="2">The sequence shown here is derived from an EMBL/GenBank/DDBJ whole genome shotgun (WGS) entry which is preliminary data.</text>
</comment>
<evidence type="ECO:0000313" key="2">
    <source>
        <dbReference type="EMBL" id="GBP03006.1"/>
    </source>
</evidence>
<name>A0A4C1SM84_EUMVA</name>
<dbReference type="AlphaFoldDB" id="A0A4C1SM84"/>
<evidence type="ECO:0000256" key="1">
    <source>
        <dbReference type="SAM" id="MobiDB-lite"/>
    </source>
</evidence>